<dbReference type="Proteomes" id="UP000251571">
    <property type="component" value="Unassembled WGS sequence"/>
</dbReference>
<dbReference type="AlphaFoldDB" id="A0A2Y9AW55"/>
<feature type="compositionally biased region" description="Basic and acidic residues" evidence="1">
    <location>
        <begin position="284"/>
        <end position="305"/>
    </location>
</feature>
<evidence type="ECO:0000313" key="2">
    <source>
        <dbReference type="EMBL" id="PWJ16926.1"/>
    </source>
</evidence>
<evidence type="ECO:0000313" key="3">
    <source>
        <dbReference type="EMBL" id="SSA48135.1"/>
    </source>
</evidence>
<proteinExistence type="predicted"/>
<gene>
    <name evidence="2" type="ORF">BCF38_10738</name>
    <name evidence="3" type="ORF">SAMN05421539_10738</name>
</gene>
<accession>A0A2Y9AW55</accession>
<dbReference type="OrthoDB" id="8481769at2"/>
<protein>
    <recommendedName>
        <fullName evidence="6">Sulfotransferase family protein</fullName>
    </recommendedName>
</protein>
<organism evidence="3 5">
    <name type="scientific">Jannaschia seohaensis</name>
    <dbReference type="NCBI Taxonomy" id="475081"/>
    <lineage>
        <taxon>Bacteria</taxon>
        <taxon>Pseudomonadati</taxon>
        <taxon>Pseudomonadota</taxon>
        <taxon>Alphaproteobacteria</taxon>
        <taxon>Rhodobacterales</taxon>
        <taxon>Roseobacteraceae</taxon>
        <taxon>Jannaschia</taxon>
    </lineage>
</organism>
<dbReference type="SUPFAM" id="SSF52540">
    <property type="entry name" value="P-loop containing nucleoside triphosphate hydrolases"/>
    <property type="match status" value="1"/>
</dbReference>
<name>A0A2Y9AW55_9RHOB</name>
<dbReference type="EMBL" id="QGDJ01000007">
    <property type="protein sequence ID" value="PWJ16926.1"/>
    <property type="molecule type" value="Genomic_DNA"/>
</dbReference>
<feature type="region of interest" description="Disordered" evidence="1">
    <location>
        <begin position="283"/>
        <end position="317"/>
    </location>
</feature>
<dbReference type="Proteomes" id="UP000245839">
    <property type="component" value="Unassembled WGS sequence"/>
</dbReference>
<evidence type="ECO:0000313" key="4">
    <source>
        <dbReference type="Proteomes" id="UP000245839"/>
    </source>
</evidence>
<dbReference type="EMBL" id="UETC01000007">
    <property type="protein sequence ID" value="SSA48135.1"/>
    <property type="molecule type" value="Genomic_DNA"/>
</dbReference>
<evidence type="ECO:0000313" key="5">
    <source>
        <dbReference type="Proteomes" id="UP000251571"/>
    </source>
</evidence>
<sequence>MTPKDMPPITLHLGAHRTGTSSLQRLLNRERAGLEARGIALWSPKQTRAGLFTGLLGDPGRRTPKREIHAHRAAGRIAMRRRALAADGITRLIVSDENMLGGLRENLLMARIYPTVTARMARIGPALPGTDRVCLSIRSPDAWWTSTFAFLMSRGFAPPDRATLDAILRSRRGWRGVVEDLARAFPAARLTVWTHEEMAARPAAGFALLTGAPPPDGPVPHLQASLTAEDLRARLRDEGCMADLPELAGAYSPFTPDERAALRDAHAEDLAWLRGGADGLADFVTRRPEEAPPRDRKGLRDEGRNRSTGKMDAAGRG</sequence>
<dbReference type="InterPro" id="IPR027417">
    <property type="entry name" value="P-loop_NTPase"/>
</dbReference>
<dbReference type="RefSeq" id="WP_109565083.1">
    <property type="nucleotide sequence ID" value="NZ_QGDJ01000007.1"/>
</dbReference>
<reference evidence="3 5" key="1">
    <citation type="submission" date="2016-10" db="EMBL/GenBank/DDBJ databases">
        <authorList>
            <person name="Cai Z."/>
        </authorList>
    </citation>
    <scope>NUCLEOTIDE SEQUENCE [LARGE SCALE GENOMIC DNA]</scope>
    <source>
        <strain evidence="3 5">DSM 25227</strain>
    </source>
</reference>
<reference evidence="2 4" key="2">
    <citation type="submission" date="2018-03" db="EMBL/GenBank/DDBJ databases">
        <title>Genomic Encyclopedia of Archaeal and Bacterial Type Strains, Phase II (KMG-II): from individual species to whole genera.</title>
        <authorList>
            <person name="Goeker M."/>
        </authorList>
    </citation>
    <scope>NUCLEOTIDE SEQUENCE [LARGE SCALE GENOMIC DNA]</scope>
    <source>
        <strain evidence="2 4">DSM 25227</strain>
    </source>
</reference>
<keyword evidence="4" id="KW-1185">Reference proteome</keyword>
<evidence type="ECO:0008006" key="6">
    <source>
        <dbReference type="Google" id="ProtNLM"/>
    </source>
</evidence>
<evidence type="ECO:0000256" key="1">
    <source>
        <dbReference type="SAM" id="MobiDB-lite"/>
    </source>
</evidence>